<organism evidence="2">
    <name type="scientific">marine sediment metagenome</name>
    <dbReference type="NCBI Taxonomy" id="412755"/>
    <lineage>
        <taxon>unclassified sequences</taxon>
        <taxon>metagenomes</taxon>
        <taxon>ecological metagenomes</taxon>
    </lineage>
</organism>
<comment type="caution">
    <text evidence="2">The sequence shown here is derived from an EMBL/GenBank/DDBJ whole genome shotgun (WGS) entry which is preliminary data.</text>
</comment>
<reference evidence="2" key="1">
    <citation type="journal article" date="2014" name="Front. Microbiol.">
        <title>High frequency of phylogenetically diverse reductive dehalogenase-homologous genes in deep subseafloor sedimentary metagenomes.</title>
        <authorList>
            <person name="Kawai M."/>
            <person name="Futagami T."/>
            <person name="Toyoda A."/>
            <person name="Takaki Y."/>
            <person name="Nishi S."/>
            <person name="Hori S."/>
            <person name="Arai W."/>
            <person name="Tsubouchi T."/>
            <person name="Morono Y."/>
            <person name="Uchiyama I."/>
            <person name="Ito T."/>
            <person name="Fujiyama A."/>
            <person name="Inagaki F."/>
            <person name="Takami H."/>
        </authorList>
    </citation>
    <scope>NUCLEOTIDE SEQUENCE</scope>
    <source>
        <strain evidence="2">Expedition CK06-06</strain>
    </source>
</reference>
<gene>
    <name evidence="2" type="ORF">S06H3_42650</name>
</gene>
<evidence type="ECO:0000313" key="2">
    <source>
        <dbReference type="EMBL" id="GAI40412.1"/>
    </source>
</evidence>
<dbReference type="InterPro" id="IPR058493">
    <property type="entry name" value="DUF8180"/>
</dbReference>
<sequence length="72" mass="8244">MASDERGKLKTLLNYWIEHNKEHSQEFREWSDKVKELGEPEASQDIAEAVVEMDKVSEILTRALDKLGGKEG</sequence>
<feature type="domain" description="DUF8180" evidence="1">
    <location>
        <begin position="9"/>
        <end position="67"/>
    </location>
</feature>
<dbReference type="Pfam" id="PF26551">
    <property type="entry name" value="DUF8180"/>
    <property type="match status" value="1"/>
</dbReference>
<accession>X1N8P6</accession>
<protein>
    <recommendedName>
        <fullName evidence="1">DUF8180 domain-containing protein</fullName>
    </recommendedName>
</protein>
<proteinExistence type="predicted"/>
<evidence type="ECO:0000259" key="1">
    <source>
        <dbReference type="Pfam" id="PF26551"/>
    </source>
</evidence>
<dbReference type="AlphaFoldDB" id="X1N8P6"/>
<name>X1N8P6_9ZZZZ</name>
<dbReference type="EMBL" id="BARV01026393">
    <property type="protein sequence ID" value="GAI40412.1"/>
    <property type="molecule type" value="Genomic_DNA"/>
</dbReference>